<dbReference type="AlphaFoldDB" id="A0A150MFU3"/>
<name>A0A150MFU3_GEOSE</name>
<protein>
    <submittedName>
        <fullName evidence="1">Uncharacterized protein</fullName>
    </submittedName>
</protein>
<dbReference type="EMBL" id="LQYV01000112">
    <property type="protein sequence ID" value="KYD23316.1"/>
    <property type="molecule type" value="Genomic_DNA"/>
</dbReference>
<sequence length="292" mass="33794">MVGDGHIPIAAAAARLNELLKRTRPVAPCRMHMQIALNVFKADKRISIRIALDFRAVFTQLRGNVRQPEMGVKRRFIRERFHLASRFVFHAVFADFLPALFGELAHAHVMLLRSGEMMERGRKLRPANQPEVDGHIVVIAKQKRHFRFPSSDDLADTLKTKKPVAHRSRTVGGDDIIQIFHRFVYATQTAGPREADHAIKTSKLAFHIRRGGEHPSERQPLRAFARLLNRRQQLFLRFRAKTRKLPHFSHQTRFFQSIHIDNTELLMQLGDFFAAKPRDLKQGKKRFRNIAL</sequence>
<evidence type="ECO:0000313" key="2">
    <source>
        <dbReference type="Proteomes" id="UP000075424"/>
    </source>
</evidence>
<evidence type="ECO:0000313" key="1">
    <source>
        <dbReference type="EMBL" id="KYD23316.1"/>
    </source>
</evidence>
<proteinExistence type="predicted"/>
<accession>A0A150MFU3</accession>
<dbReference type="Proteomes" id="UP000075424">
    <property type="component" value="Unassembled WGS sequence"/>
</dbReference>
<reference evidence="1 2" key="1">
    <citation type="submission" date="2016-01" db="EMBL/GenBank/DDBJ databases">
        <title>Draft Genome Sequences of Seven Thermophilic Sporeformers Isolated from Foods.</title>
        <authorList>
            <person name="Berendsen E.M."/>
            <person name="Wells-Bennik M.H."/>
            <person name="Krawcyk A.O."/>
            <person name="De Jong A."/>
            <person name="Holsappel S."/>
            <person name="Eijlander R.T."/>
            <person name="Kuipers O.P."/>
        </authorList>
    </citation>
    <scope>NUCLEOTIDE SEQUENCE [LARGE SCALE GENOMIC DNA]</scope>
    <source>
        <strain evidence="1 2">B4109</strain>
    </source>
</reference>
<organism evidence="1 2">
    <name type="scientific">Geobacillus stearothermophilus</name>
    <name type="common">Bacillus stearothermophilus</name>
    <dbReference type="NCBI Taxonomy" id="1422"/>
    <lineage>
        <taxon>Bacteria</taxon>
        <taxon>Bacillati</taxon>
        <taxon>Bacillota</taxon>
        <taxon>Bacilli</taxon>
        <taxon>Bacillales</taxon>
        <taxon>Anoxybacillaceae</taxon>
        <taxon>Geobacillus</taxon>
    </lineage>
</organism>
<comment type="caution">
    <text evidence="1">The sequence shown here is derived from an EMBL/GenBank/DDBJ whole genome shotgun (WGS) entry which is preliminary data.</text>
</comment>
<gene>
    <name evidence="1" type="ORF">B4109_2284</name>
</gene>